<dbReference type="EMBL" id="AEXM01000012">
    <property type="protein sequence ID" value="EGC82319.1"/>
    <property type="molecule type" value="Genomic_DNA"/>
</dbReference>
<organism evidence="3 4">
    <name type="scientific">Anaerococcus prevotii ACS-065-V-Col13</name>
    <dbReference type="NCBI Taxonomy" id="879305"/>
    <lineage>
        <taxon>Bacteria</taxon>
        <taxon>Bacillati</taxon>
        <taxon>Bacillota</taxon>
        <taxon>Tissierellia</taxon>
        <taxon>Tissierellales</taxon>
        <taxon>Peptoniphilaceae</taxon>
        <taxon>Anaerococcus</taxon>
    </lineage>
</organism>
<dbReference type="PATRIC" id="fig|879305.3.peg.600"/>
<dbReference type="eggNOG" id="COG1040">
    <property type="taxonomic scope" value="Bacteria"/>
</dbReference>
<dbReference type="PANTHER" id="PTHR47505">
    <property type="entry name" value="DNA UTILIZATION PROTEIN YHGH"/>
    <property type="match status" value="1"/>
</dbReference>
<evidence type="ECO:0000256" key="1">
    <source>
        <dbReference type="ARBA" id="ARBA00008007"/>
    </source>
</evidence>
<dbReference type="AlphaFoldDB" id="F0GUW8"/>
<dbReference type="SUPFAM" id="SSF53271">
    <property type="entry name" value="PRTase-like"/>
    <property type="match status" value="1"/>
</dbReference>
<gene>
    <name evidence="3" type="ORF">HMPREF9290_1542</name>
</gene>
<feature type="domain" description="Phosphoribosyltransferase" evidence="2">
    <location>
        <begin position="161"/>
        <end position="204"/>
    </location>
</feature>
<dbReference type="STRING" id="879305.HMPREF9290_1542"/>
<comment type="caution">
    <text evidence="3">The sequence shown here is derived from an EMBL/GenBank/DDBJ whole genome shotgun (WGS) entry which is preliminary data.</text>
</comment>
<comment type="similarity">
    <text evidence="1">Belongs to the ComF/GntX family.</text>
</comment>
<dbReference type="InterPro" id="IPR051910">
    <property type="entry name" value="ComF/GntX_DNA_util-trans"/>
</dbReference>
<evidence type="ECO:0000313" key="3">
    <source>
        <dbReference type="EMBL" id="EGC82319.1"/>
    </source>
</evidence>
<dbReference type="CDD" id="cd06223">
    <property type="entry name" value="PRTases_typeI"/>
    <property type="match status" value="1"/>
</dbReference>
<keyword evidence="4" id="KW-1185">Reference proteome</keyword>
<evidence type="ECO:0000259" key="2">
    <source>
        <dbReference type="Pfam" id="PF00156"/>
    </source>
</evidence>
<protein>
    <submittedName>
        <fullName evidence="3">ComF family protein</fullName>
    </submittedName>
</protein>
<dbReference type="InterPro" id="IPR000836">
    <property type="entry name" value="PRTase_dom"/>
</dbReference>
<proteinExistence type="inferred from homology"/>
<sequence>MIDFLFLDKGKCYCCKKDEIYKYHLCENCLSKLDYMDSKYDLCGNICYSIYFYDDFMKRMIWDYKFNRNTSLYKVFSEMIYDFIIENNLSGFDYILGSPSSKQTIKNRGFDHIRLIVEDVTKKLNMTYLEDLKKVKNTRAQHTLDRIERKKNLNGAFCIDKDLSGMKILLVDDLITTGNTCLEIIKELKDKGSSEVVALSLASERGKRR</sequence>
<dbReference type="Gene3D" id="3.40.50.2020">
    <property type="match status" value="1"/>
</dbReference>
<dbReference type="PANTHER" id="PTHR47505:SF1">
    <property type="entry name" value="DNA UTILIZATION PROTEIN YHGH"/>
    <property type="match status" value="1"/>
</dbReference>
<evidence type="ECO:0000313" key="4">
    <source>
        <dbReference type="Proteomes" id="UP000005286"/>
    </source>
</evidence>
<dbReference type="InterPro" id="IPR029057">
    <property type="entry name" value="PRTase-like"/>
</dbReference>
<dbReference type="Pfam" id="PF00156">
    <property type="entry name" value="Pribosyltran"/>
    <property type="match status" value="1"/>
</dbReference>
<name>F0GUW8_9FIRM</name>
<dbReference type="Proteomes" id="UP000005286">
    <property type="component" value="Unassembled WGS sequence"/>
</dbReference>
<accession>F0GUW8</accession>
<reference evidence="3 4" key="1">
    <citation type="submission" date="2011-01" db="EMBL/GenBank/DDBJ databases">
        <authorList>
            <person name="Durkin A.S."/>
            <person name="Madupu R."/>
            <person name="Torralba M."/>
            <person name="Gillis M."/>
            <person name="Methe B."/>
            <person name="Sutton G."/>
            <person name="Nelson K.E."/>
        </authorList>
    </citation>
    <scope>NUCLEOTIDE SEQUENCE [LARGE SCALE GENOMIC DNA]</scope>
    <source>
        <strain evidence="3 4">ACS-065-V-Col13</strain>
    </source>
</reference>